<gene>
    <name evidence="2" type="ORF">DPX16_5244</name>
</gene>
<reference evidence="2 3" key="1">
    <citation type="submission" date="2018-10" db="EMBL/GenBank/DDBJ databases">
        <title>Genome assembly for a Yunnan-Guizhou Plateau 3E fish, Anabarilius grahami (Regan), and its evolutionary and genetic applications.</title>
        <authorList>
            <person name="Jiang W."/>
        </authorList>
    </citation>
    <scope>NUCLEOTIDE SEQUENCE [LARGE SCALE GENOMIC DNA]</scope>
    <source>
        <strain evidence="2">AG-KIZ</strain>
        <tissue evidence="2">Muscle</tissue>
    </source>
</reference>
<dbReference type="AlphaFoldDB" id="A0A3N0Y285"/>
<comment type="caution">
    <text evidence="2">The sequence shown here is derived from an EMBL/GenBank/DDBJ whole genome shotgun (WGS) entry which is preliminary data.</text>
</comment>
<evidence type="ECO:0000313" key="3">
    <source>
        <dbReference type="Proteomes" id="UP000281406"/>
    </source>
</evidence>
<evidence type="ECO:0000256" key="1">
    <source>
        <dbReference type="SAM" id="MobiDB-lite"/>
    </source>
</evidence>
<protein>
    <submittedName>
        <fullName evidence="2">Uncharacterized protein</fullName>
    </submittedName>
</protein>
<organism evidence="2 3">
    <name type="scientific">Anabarilius grahami</name>
    <name type="common">Kanglang fish</name>
    <name type="synonym">Barilius grahami</name>
    <dbReference type="NCBI Taxonomy" id="495550"/>
    <lineage>
        <taxon>Eukaryota</taxon>
        <taxon>Metazoa</taxon>
        <taxon>Chordata</taxon>
        <taxon>Craniata</taxon>
        <taxon>Vertebrata</taxon>
        <taxon>Euteleostomi</taxon>
        <taxon>Actinopterygii</taxon>
        <taxon>Neopterygii</taxon>
        <taxon>Teleostei</taxon>
        <taxon>Ostariophysi</taxon>
        <taxon>Cypriniformes</taxon>
        <taxon>Xenocyprididae</taxon>
        <taxon>Xenocypridinae</taxon>
        <taxon>Xenocypridinae incertae sedis</taxon>
        <taxon>Anabarilius</taxon>
    </lineage>
</organism>
<name>A0A3N0Y285_ANAGA</name>
<feature type="region of interest" description="Disordered" evidence="1">
    <location>
        <begin position="72"/>
        <end position="92"/>
    </location>
</feature>
<dbReference type="Proteomes" id="UP000281406">
    <property type="component" value="Unassembled WGS sequence"/>
</dbReference>
<evidence type="ECO:0000313" key="2">
    <source>
        <dbReference type="EMBL" id="ROL08908.1"/>
    </source>
</evidence>
<proteinExistence type="predicted"/>
<dbReference type="EMBL" id="RJVU01054446">
    <property type="protein sequence ID" value="ROL08908.1"/>
    <property type="molecule type" value="Genomic_DNA"/>
</dbReference>
<sequence>MKRRVPRPEAEPQDLLPLTLLVETLPVARHPSGAPTEMAKGCGHLGAAGLEDWLSSGVMEMSALASSPRALADASCGRSPSVSGAGGVLDWG</sequence>
<keyword evidence="3" id="KW-1185">Reference proteome</keyword>
<accession>A0A3N0Y285</accession>